<dbReference type="InterPro" id="IPR003848">
    <property type="entry name" value="DUF218"/>
</dbReference>
<dbReference type="Pfam" id="PF02698">
    <property type="entry name" value="DUF218"/>
    <property type="match status" value="1"/>
</dbReference>
<dbReference type="Gene3D" id="3.40.50.620">
    <property type="entry name" value="HUPs"/>
    <property type="match status" value="1"/>
</dbReference>
<dbReference type="AlphaFoldDB" id="A0A3E4N7X8"/>
<reference evidence="4 5" key="1">
    <citation type="submission" date="2018-08" db="EMBL/GenBank/DDBJ databases">
        <title>A genome reference for cultivated species of the human gut microbiota.</title>
        <authorList>
            <person name="Zou Y."/>
            <person name="Xue W."/>
            <person name="Luo G."/>
        </authorList>
    </citation>
    <scope>NUCLEOTIDE SEQUENCE [LARGE SCALE GENOMIC DNA]</scope>
    <source>
        <strain evidence="3 4">OM08-14</strain>
        <strain evidence="2 5">TF10-3AC</strain>
    </source>
</reference>
<sequence length="436" mass="50011">MVVRKRSFINSDRPSCAVTAIFKRGGQTMKKIGICCLGLLFSLCSYAQVQREYHLISAEKIENKAYYFTALLREFGEVDSMICHDPVLKKMGLKKLERLHEAKTSQERVEAMKFSAEEITEAAKALASLYKPGNPIDRLLTRHIIPSGCYQQYKENGAEFLKKIWEQDAEGMNYAIEVYAAARKPHYPQIDSIGFYIHSRRFIEEILPACQQNIAFEVKTHPVFYSVPMAAVKALLDVNDRRQSIDYEPLCSTENRMAYTQVSQTEWNNYPYTAILVLGAGPEEPNVSISPEGKLRSAYAAMMYRQHQAPFIIVSGGRVHPYHTPYNEAFEMKKYLMDVWQIPESAIIIEPHARHTTTNFRNAARIMFRNGFPVEKAAVVTSSFSHLNFVEGMDSRCLRELGYVPYRLGKRLNERMMEFFPLQESLIIQPTEPIDP</sequence>
<dbReference type="STRING" id="310297.BHV76_10905"/>
<dbReference type="InterPro" id="IPR051599">
    <property type="entry name" value="Cell_Envelope_Assoc"/>
</dbReference>
<dbReference type="InterPro" id="IPR014729">
    <property type="entry name" value="Rossmann-like_a/b/a_fold"/>
</dbReference>
<organism evidence="2 5">
    <name type="scientific">Phocaeicola plebeius</name>
    <dbReference type="NCBI Taxonomy" id="310297"/>
    <lineage>
        <taxon>Bacteria</taxon>
        <taxon>Pseudomonadati</taxon>
        <taxon>Bacteroidota</taxon>
        <taxon>Bacteroidia</taxon>
        <taxon>Bacteroidales</taxon>
        <taxon>Bacteroidaceae</taxon>
        <taxon>Phocaeicola</taxon>
    </lineage>
</organism>
<evidence type="ECO:0000313" key="5">
    <source>
        <dbReference type="Proteomes" id="UP000260862"/>
    </source>
</evidence>
<feature type="domain" description="DUF218" evidence="1">
    <location>
        <begin position="274"/>
        <end position="384"/>
    </location>
</feature>
<dbReference type="Proteomes" id="UP000260862">
    <property type="component" value="Unassembled WGS sequence"/>
</dbReference>
<dbReference type="PANTHER" id="PTHR30336:SF20">
    <property type="entry name" value="DUF218 DOMAIN-CONTAINING PROTEIN"/>
    <property type="match status" value="1"/>
</dbReference>
<dbReference type="CDD" id="cd06259">
    <property type="entry name" value="YdcF-like"/>
    <property type="match status" value="1"/>
</dbReference>
<gene>
    <name evidence="3" type="ORF">DXC17_00395</name>
    <name evidence="2" type="ORF">DXD04_00900</name>
</gene>
<keyword evidence="5" id="KW-1185">Reference proteome</keyword>
<dbReference type="EMBL" id="QSTF01000001">
    <property type="protein sequence ID" value="RGM43213.1"/>
    <property type="molecule type" value="Genomic_DNA"/>
</dbReference>
<protein>
    <submittedName>
        <fullName evidence="2">YdcF family protein</fullName>
    </submittedName>
</protein>
<evidence type="ECO:0000313" key="2">
    <source>
        <dbReference type="EMBL" id="RGK58488.1"/>
    </source>
</evidence>
<dbReference type="EMBL" id="QSQT01000001">
    <property type="protein sequence ID" value="RGK58488.1"/>
    <property type="molecule type" value="Genomic_DNA"/>
</dbReference>
<name>A0A3E4N7X8_9BACT</name>
<proteinExistence type="predicted"/>
<dbReference type="PANTHER" id="PTHR30336">
    <property type="entry name" value="INNER MEMBRANE PROTEIN, PROBABLE PERMEASE"/>
    <property type="match status" value="1"/>
</dbReference>
<evidence type="ECO:0000259" key="1">
    <source>
        <dbReference type="Pfam" id="PF02698"/>
    </source>
</evidence>
<evidence type="ECO:0000313" key="3">
    <source>
        <dbReference type="EMBL" id="RGM43213.1"/>
    </source>
</evidence>
<dbReference type="GO" id="GO:0005886">
    <property type="term" value="C:plasma membrane"/>
    <property type="evidence" value="ECO:0007669"/>
    <property type="project" value="TreeGrafter"/>
</dbReference>
<dbReference type="Proteomes" id="UP000260780">
    <property type="component" value="Unassembled WGS sequence"/>
</dbReference>
<accession>A0A3E4N7X8</accession>
<comment type="caution">
    <text evidence="2">The sequence shown here is derived from an EMBL/GenBank/DDBJ whole genome shotgun (WGS) entry which is preliminary data.</text>
</comment>
<evidence type="ECO:0000313" key="4">
    <source>
        <dbReference type="Proteomes" id="UP000260780"/>
    </source>
</evidence>